<dbReference type="GO" id="GO:0004386">
    <property type="term" value="F:helicase activity"/>
    <property type="evidence" value="ECO:0007669"/>
    <property type="project" value="UniProtKB-KW"/>
</dbReference>
<dbReference type="FunFam" id="3.40.50.300:FF:000533">
    <property type="entry name" value="Helicase, Snf2 family"/>
    <property type="match status" value="1"/>
</dbReference>
<dbReference type="Pfam" id="PF12419">
    <property type="entry name" value="DUF3670"/>
    <property type="match status" value="1"/>
</dbReference>
<dbReference type="InterPro" id="IPR049730">
    <property type="entry name" value="SNF2/RAD54-like_C"/>
</dbReference>
<keyword evidence="2" id="KW-0694">RNA-binding</keyword>
<dbReference type="PANTHER" id="PTHR10799">
    <property type="entry name" value="SNF2/RAD54 HELICASE FAMILY"/>
    <property type="match status" value="1"/>
</dbReference>
<keyword evidence="6" id="KW-0547">Nucleotide-binding</keyword>
<gene>
    <name evidence="6" type="ORF">H1R13_27730</name>
</gene>
<keyword evidence="7" id="KW-1185">Reference proteome</keyword>
<dbReference type="SMART" id="SM00487">
    <property type="entry name" value="DEXDc"/>
    <property type="match status" value="1"/>
</dbReference>
<name>A0A7X1I4G5_9ACTN</name>
<evidence type="ECO:0000256" key="2">
    <source>
        <dbReference type="PROSITE-ProRule" id="PRU00266"/>
    </source>
</evidence>
<proteinExistence type="predicted"/>
<sequence>MIDALTDDPETARHVLVLHTQIEVWPSPQYEQVQQPQPGAPAAYAARVGPAEAQVTGPVQQARTSREAKDRAALALLAHLAGVTPAGRMPAQTGAAERLVLPGMLTEVFEQRLLQALAAGQGPDGELEEEALRRAGAGRLRHRDMYLLLFDVRGDAWDRVRMAALERAAAMPPAPARLLHWFAEQHGEPNGLSYEEELDAAEGRHRVRARLQLESTRVGSARSAWSRKTARHYASCALLAELVGLPEPEPQTEDKRAEPVRITLPEKGQDPIKTLNKHYQRDLITKPEATLRSLGPRAECTYTCQHRNSGTSVQATGAGPDKEAARRAAALKLLHKLRSVDAAALRSSAAGRRAGQAASAVAESAPAPAPAPAPAEASVLAGRLERLPLQPQDHHPVAWMREAIAAGCPVIFEPAAGASPAAWWVHDSGPRALPMTDLPAPLVAGRTTAGAGWRVPLADGLPAVHQLGAGAHPSAVFWQRAVHIALQLVQAELVYPALDEGERAVWRAGPIPASADEALGALADAAPPAAFPSGMAAREALTACCDAVADTLVRTPAAALFGAGPWTASAPAPVTAETQRTVRDWLDRVEDQADGGPSPQLILRVQSPSDEQAAAGRLTADLLLAPVGSSPGAPGEVPAARVWAGTARLEGESADTVRPRVRRVLRRAARRCPALAGLAGEHDPQRCTLHSGAITVLLEQEAEIAEAGVRVVWPERLRTALSAAAVVGTAGASPNAGGPAVGERPRFSVTALLDFRWQLALDSADLTEEEMDALAEAARPLVRIRGQWVLADPVIARRARHRLLGQLPGTQALTAALTGTVTVAGDTVPCRPSGPLADMIDVLRRGEHHDQTVPAPAGLTASLRGYQQRALTWLAHVTRLGFGAVLADDMGLGKTLSAIAFTLHHQQHTPGPTLVVCPASLVTTWCREAARFAPHLPVVAYHGSDRTLEAVTDATLVVTTYGLLRRDAARVAEQPWALVIADEAQHAKNPASSTARQLRALPATTRLALTGTPVENNLSELWSLLDWTNPGLFGTLKTFRSRWANTAEKDPHSAEAAELGRVVAPFLLRRRKSDPGIAPELPEKIDQPRLVQLTTEQAALYEAVVRETLQQVQAARGIERNGLVFKLLTALKQITNHPAHYLREQPPTPDQAAAFAARSAKTAALTDLLETIRARDEAALVFTGYVQMGHLLTAHLTHLGYDPLFLHGSTPVAERQRMVDAFQAGRHRVMILSLKAAGTGLTLTRAAHVIHFDRSWNAAVEDQATDRAHRIGQHRTVSVHRLITEHTVEDRIDELLTRKRALASAVLTGGDQALTQLTDQELADLVALGERR</sequence>
<dbReference type="SUPFAM" id="SSF54768">
    <property type="entry name" value="dsRNA-binding domain-like"/>
    <property type="match status" value="1"/>
</dbReference>
<dbReference type="Proteomes" id="UP000517694">
    <property type="component" value="Unassembled WGS sequence"/>
</dbReference>
<evidence type="ECO:0000313" key="7">
    <source>
        <dbReference type="Proteomes" id="UP000517694"/>
    </source>
</evidence>
<dbReference type="Gene3D" id="3.40.50.10810">
    <property type="entry name" value="Tandem AAA-ATPase domain"/>
    <property type="match status" value="1"/>
</dbReference>
<evidence type="ECO:0000313" key="6">
    <source>
        <dbReference type="EMBL" id="MBC2868619.1"/>
    </source>
</evidence>
<accession>A0A7X1I4G5</accession>
<dbReference type="Gene3D" id="3.40.50.300">
    <property type="entry name" value="P-loop containing nucleotide triphosphate hydrolases"/>
    <property type="match status" value="1"/>
</dbReference>
<dbReference type="SMART" id="SM00490">
    <property type="entry name" value="HELICc"/>
    <property type="match status" value="1"/>
</dbReference>
<dbReference type="FunFam" id="3.40.50.10810:FF:000031">
    <property type="entry name" value="Helicase, SNF2/RAD54 family"/>
    <property type="match status" value="1"/>
</dbReference>
<evidence type="ECO:0000259" key="5">
    <source>
        <dbReference type="PROSITE" id="PS51194"/>
    </source>
</evidence>
<dbReference type="PROSITE" id="PS51194">
    <property type="entry name" value="HELICASE_CTER"/>
    <property type="match status" value="1"/>
</dbReference>
<dbReference type="InterPro" id="IPR038718">
    <property type="entry name" value="SNF2-like_sf"/>
</dbReference>
<dbReference type="InterPro" id="IPR022138">
    <property type="entry name" value="DUF3670"/>
</dbReference>
<dbReference type="Pfam" id="PF00271">
    <property type="entry name" value="Helicase_C"/>
    <property type="match status" value="1"/>
</dbReference>
<keyword evidence="6" id="KW-0067">ATP-binding</keyword>
<dbReference type="PROSITE" id="PS50137">
    <property type="entry name" value="DS_RBD"/>
    <property type="match status" value="1"/>
</dbReference>
<dbReference type="EMBL" id="JACMHY010000013">
    <property type="protein sequence ID" value="MBC2868619.1"/>
    <property type="molecule type" value="Genomic_DNA"/>
</dbReference>
<reference evidence="6 7" key="1">
    <citation type="submission" date="2020-08" db="EMBL/GenBank/DDBJ databases">
        <title>Whole-Genome Sequence of French Clinical Streptomyces mexicanus Strain Q0842.</title>
        <authorList>
            <person name="Boxberger M."/>
            <person name="La Scola B."/>
        </authorList>
    </citation>
    <scope>NUCLEOTIDE SEQUENCE [LARGE SCALE GENOMIC DNA]</scope>
    <source>
        <strain evidence="6 7">Marseille-Q0842</strain>
    </source>
</reference>
<dbReference type="InterPro" id="IPR014001">
    <property type="entry name" value="Helicase_ATP-bd"/>
</dbReference>
<protein>
    <submittedName>
        <fullName evidence="6">DEAD/DEAH box helicase</fullName>
    </submittedName>
</protein>
<dbReference type="CDD" id="cd18793">
    <property type="entry name" value="SF2_C_SNF"/>
    <property type="match status" value="1"/>
</dbReference>
<comment type="caution">
    <text evidence="6">The sequence shown here is derived from an EMBL/GenBank/DDBJ whole genome shotgun (WGS) entry which is preliminary data.</text>
</comment>
<dbReference type="InterPro" id="IPR027417">
    <property type="entry name" value="P-loop_NTPase"/>
</dbReference>
<keyword evidence="1" id="KW-0378">Hydrolase</keyword>
<evidence type="ECO:0000259" key="4">
    <source>
        <dbReference type="PROSITE" id="PS51192"/>
    </source>
</evidence>
<dbReference type="InterPro" id="IPR000330">
    <property type="entry name" value="SNF2_N"/>
</dbReference>
<dbReference type="Gene3D" id="3.30.160.20">
    <property type="match status" value="1"/>
</dbReference>
<feature type="domain" description="DRBM" evidence="3">
    <location>
        <begin position="270"/>
        <end position="339"/>
    </location>
</feature>
<feature type="domain" description="Helicase C-terminal" evidence="5">
    <location>
        <begin position="1164"/>
        <end position="1326"/>
    </location>
</feature>
<organism evidence="6 7">
    <name type="scientific">Streptomyces mexicanus</name>
    <dbReference type="NCBI Taxonomy" id="178566"/>
    <lineage>
        <taxon>Bacteria</taxon>
        <taxon>Bacillati</taxon>
        <taxon>Actinomycetota</taxon>
        <taxon>Actinomycetes</taxon>
        <taxon>Kitasatosporales</taxon>
        <taxon>Streptomycetaceae</taxon>
        <taxon>Streptomyces</taxon>
    </lineage>
</organism>
<dbReference type="GO" id="GO:0016787">
    <property type="term" value="F:hydrolase activity"/>
    <property type="evidence" value="ECO:0007669"/>
    <property type="project" value="UniProtKB-KW"/>
</dbReference>
<dbReference type="PROSITE" id="PS51192">
    <property type="entry name" value="HELICASE_ATP_BIND_1"/>
    <property type="match status" value="1"/>
</dbReference>
<dbReference type="Pfam" id="PF00176">
    <property type="entry name" value="SNF2-rel_dom"/>
    <property type="match status" value="1"/>
</dbReference>
<dbReference type="SUPFAM" id="SSF52540">
    <property type="entry name" value="P-loop containing nucleoside triphosphate hydrolases"/>
    <property type="match status" value="2"/>
</dbReference>
<dbReference type="InterPro" id="IPR014720">
    <property type="entry name" value="dsRBD_dom"/>
</dbReference>
<dbReference type="RefSeq" id="WP_159674862.1">
    <property type="nucleotide sequence ID" value="NZ_JACMHY010000013.1"/>
</dbReference>
<dbReference type="InterPro" id="IPR001650">
    <property type="entry name" value="Helicase_C-like"/>
</dbReference>
<keyword evidence="6" id="KW-0347">Helicase</keyword>
<evidence type="ECO:0000259" key="3">
    <source>
        <dbReference type="PROSITE" id="PS50137"/>
    </source>
</evidence>
<feature type="domain" description="Helicase ATP-binding" evidence="4">
    <location>
        <begin position="875"/>
        <end position="1031"/>
    </location>
</feature>
<dbReference type="GO" id="GO:0003723">
    <property type="term" value="F:RNA binding"/>
    <property type="evidence" value="ECO:0007669"/>
    <property type="project" value="UniProtKB-UniRule"/>
</dbReference>
<dbReference type="OrthoDB" id="9760715at2"/>
<evidence type="ECO:0000256" key="1">
    <source>
        <dbReference type="ARBA" id="ARBA00022801"/>
    </source>
</evidence>
<dbReference type="GO" id="GO:0005524">
    <property type="term" value="F:ATP binding"/>
    <property type="evidence" value="ECO:0007669"/>
    <property type="project" value="InterPro"/>
</dbReference>